<sequence>MASSSASTLSNYSPNPTNYQHVFNLFLSLPILVLLKTLARSTPYAKQGFFCNDNEIRFPYVPDTVSANFMDWTTNIVGTIIIISSEFSLVWHLIRRHTDKRLHRRNGHLHPMIVNSLYFLAAQLCSKLSTSSICNLGKRTCSRLRPNFLAVCQPKNLSGLCPPDEYGYIQDYECTNGLFDQNEYFSFPSGHAAFICNFATFMIFYMQKRCKFPAVIKSFTQFFIALFAYFVCLSRVRDHKHRLTDVVGGAATGIALGAFFIRFMLHNFRPNRYCLVDKEWPEEDAILPYNEKFSSSQTIILQHSNSVDETQKLQKSSFTRHSSDYGTLASSSASVNNIEGKKGEIETLIR</sequence>
<keyword evidence="5 6" id="KW-0472">Membrane</keyword>
<dbReference type="GO" id="GO:0007165">
    <property type="term" value="P:signal transduction"/>
    <property type="evidence" value="ECO:0007669"/>
    <property type="project" value="TreeGrafter"/>
</dbReference>
<comment type="caution">
    <text evidence="8">The sequence shown here is derived from an EMBL/GenBank/DDBJ whole genome shotgun (WGS) entry which is preliminary data.</text>
</comment>
<evidence type="ECO:0000256" key="6">
    <source>
        <dbReference type="SAM" id="Phobius"/>
    </source>
</evidence>
<dbReference type="Proteomes" id="UP000580250">
    <property type="component" value="Unassembled WGS sequence"/>
</dbReference>
<dbReference type="PANTHER" id="PTHR10165">
    <property type="entry name" value="LIPID PHOSPHATE PHOSPHATASE"/>
    <property type="match status" value="1"/>
</dbReference>
<feature type="transmembrane region" description="Helical" evidence="6">
    <location>
        <begin position="185"/>
        <end position="206"/>
    </location>
</feature>
<comment type="subcellular location">
    <subcellularLocation>
        <location evidence="1">Membrane</location>
        <topology evidence="1">Multi-pass membrane protein</topology>
    </subcellularLocation>
</comment>
<feature type="transmembrane region" description="Helical" evidence="6">
    <location>
        <begin position="212"/>
        <end position="231"/>
    </location>
</feature>
<dbReference type="GO" id="GO:0005886">
    <property type="term" value="C:plasma membrane"/>
    <property type="evidence" value="ECO:0007669"/>
    <property type="project" value="TreeGrafter"/>
</dbReference>
<dbReference type="GO" id="GO:0008195">
    <property type="term" value="F:phosphatidate phosphatase activity"/>
    <property type="evidence" value="ECO:0007669"/>
    <property type="project" value="TreeGrafter"/>
</dbReference>
<feature type="domain" description="Phosphatidic acid phosphatase type 2/haloperoxidase" evidence="7">
    <location>
        <begin position="124"/>
        <end position="261"/>
    </location>
</feature>
<organism evidence="8 9">
    <name type="scientific">Meloidogyne enterolobii</name>
    <name type="common">Root-knot nematode worm</name>
    <name type="synonym">Meloidogyne mayaguensis</name>
    <dbReference type="NCBI Taxonomy" id="390850"/>
    <lineage>
        <taxon>Eukaryota</taxon>
        <taxon>Metazoa</taxon>
        <taxon>Ecdysozoa</taxon>
        <taxon>Nematoda</taxon>
        <taxon>Chromadorea</taxon>
        <taxon>Rhabditida</taxon>
        <taxon>Tylenchina</taxon>
        <taxon>Tylenchomorpha</taxon>
        <taxon>Tylenchoidea</taxon>
        <taxon>Meloidogynidae</taxon>
        <taxon>Meloidogyninae</taxon>
        <taxon>Meloidogyne</taxon>
    </lineage>
</organism>
<dbReference type="EMBL" id="CAJEWN010000054">
    <property type="protein sequence ID" value="CAD2153744.1"/>
    <property type="molecule type" value="Genomic_DNA"/>
</dbReference>
<dbReference type="SUPFAM" id="SSF48317">
    <property type="entry name" value="Acid phosphatase/Vanadium-dependent haloperoxidase"/>
    <property type="match status" value="1"/>
</dbReference>
<evidence type="ECO:0000259" key="7">
    <source>
        <dbReference type="SMART" id="SM00014"/>
    </source>
</evidence>
<evidence type="ECO:0000256" key="4">
    <source>
        <dbReference type="ARBA" id="ARBA00022989"/>
    </source>
</evidence>
<evidence type="ECO:0000256" key="2">
    <source>
        <dbReference type="ARBA" id="ARBA00008816"/>
    </source>
</evidence>
<dbReference type="AlphaFoldDB" id="A0A6V7UCJ2"/>
<evidence type="ECO:0000256" key="1">
    <source>
        <dbReference type="ARBA" id="ARBA00004141"/>
    </source>
</evidence>
<dbReference type="GO" id="GO:0006644">
    <property type="term" value="P:phospholipid metabolic process"/>
    <property type="evidence" value="ECO:0007669"/>
    <property type="project" value="InterPro"/>
</dbReference>
<proteinExistence type="inferred from homology"/>
<keyword evidence="4 6" id="KW-1133">Transmembrane helix</keyword>
<comment type="similarity">
    <text evidence="2">Belongs to the PA-phosphatase related phosphoesterase family.</text>
</comment>
<protein>
    <recommendedName>
        <fullName evidence="7">Phosphatidic acid phosphatase type 2/haloperoxidase domain-containing protein</fullName>
    </recommendedName>
</protein>
<dbReference type="Gene3D" id="1.20.144.10">
    <property type="entry name" value="Phosphatidic acid phosphatase type 2/haloperoxidase"/>
    <property type="match status" value="1"/>
</dbReference>
<dbReference type="GO" id="GO:0046839">
    <property type="term" value="P:phospholipid dephosphorylation"/>
    <property type="evidence" value="ECO:0007669"/>
    <property type="project" value="TreeGrafter"/>
</dbReference>
<dbReference type="InterPro" id="IPR043216">
    <property type="entry name" value="PAP-like"/>
</dbReference>
<gene>
    <name evidence="8" type="ORF">MENT_LOCUS11228</name>
</gene>
<dbReference type="PANTHER" id="PTHR10165:SF201">
    <property type="entry name" value="PHOSPHATIDIC ACID PHOSPHATASE TYPE 2_HALOPEROXIDASE DOMAIN-CONTAINING PROTEIN"/>
    <property type="match status" value="1"/>
</dbReference>
<name>A0A6V7UCJ2_MELEN</name>
<dbReference type="SMART" id="SM00014">
    <property type="entry name" value="acidPPc"/>
    <property type="match status" value="1"/>
</dbReference>
<feature type="transmembrane region" description="Helical" evidence="6">
    <location>
        <begin position="21"/>
        <end position="39"/>
    </location>
</feature>
<dbReference type="InterPro" id="IPR000326">
    <property type="entry name" value="PAP2/HPO"/>
</dbReference>
<dbReference type="Pfam" id="PF01569">
    <property type="entry name" value="PAP2"/>
    <property type="match status" value="1"/>
</dbReference>
<feature type="transmembrane region" description="Helical" evidence="6">
    <location>
        <begin position="243"/>
        <end position="265"/>
    </location>
</feature>
<evidence type="ECO:0000256" key="3">
    <source>
        <dbReference type="ARBA" id="ARBA00022692"/>
    </source>
</evidence>
<dbReference type="OrthoDB" id="8907274at2759"/>
<keyword evidence="3 6" id="KW-0812">Transmembrane</keyword>
<evidence type="ECO:0000313" key="9">
    <source>
        <dbReference type="Proteomes" id="UP000580250"/>
    </source>
</evidence>
<reference evidence="8 9" key="1">
    <citation type="submission" date="2020-08" db="EMBL/GenBank/DDBJ databases">
        <authorList>
            <person name="Koutsovoulos G."/>
            <person name="Danchin GJ E."/>
        </authorList>
    </citation>
    <scope>NUCLEOTIDE SEQUENCE [LARGE SCALE GENOMIC DNA]</scope>
</reference>
<evidence type="ECO:0000313" key="8">
    <source>
        <dbReference type="EMBL" id="CAD2153744.1"/>
    </source>
</evidence>
<feature type="transmembrane region" description="Helical" evidence="6">
    <location>
        <begin position="72"/>
        <end position="94"/>
    </location>
</feature>
<accession>A0A6V7UCJ2</accession>
<evidence type="ECO:0000256" key="5">
    <source>
        <dbReference type="ARBA" id="ARBA00023136"/>
    </source>
</evidence>
<dbReference type="InterPro" id="IPR036938">
    <property type="entry name" value="PAP2/HPO_sf"/>
</dbReference>